<feature type="region of interest" description="Disordered" evidence="1">
    <location>
        <begin position="53"/>
        <end position="72"/>
    </location>
</feature>
<evidence type="ECO:0000313" key="3">
    <source>
        <dbReference type="EMBL" id="KAF2453110.1"/>
    </source>
</evidence>
<protein>
    <submittedName>
        <fullName evidence="3">Uncharacterized protein</fullName>
    </submittedName>
</protein>
<accession>A0A6A6NMY5</accession>
<dbReference type="EMBL" id="MU001700">
    <property type="protein sequence ID" value="KAF2453110.1"/>
    <property type="molecule type" value="Genomic_DNA"/>
</dbReference>
<feature type="signal peptide" evidence="2">
    <location>
        <begin position="1"/>
        <end position="24"/>
    </location>
</feature>
<dbReference type="Proteomes" id="UP000799766">
    <property type="component" value="Unassembled WGS sequence"/>
</dbReference>
<proteinExistence type="predicted"/>
<evidence type="ECO:0000313" key="4">
    <source>
        <dbReference type="Proteomes" id="UP000799766"/>
    </source>
</evidence>
<keyword evidence="4" id="KW-1185">Reference proteome</keyword>
<reference evidence="3" key="1">
    <citation type="journal article" date="2020" name="Stud. Mycol.">
        <title>101 Dothideomycetes genomes: a test case for predicting lifestyles and emergence of pathogens.</title>
        <authorList>
            <person name="Haridas S."/>
            <person name="Albert R."/>
            <person name="Binder M."/>
            <person name="Bloem J."/>
            <person name="Labutti K."/>
            <person name="Salamov A."/>
            <person name="Andreopoulos B."/>
            <person name="Baker S."/>
            <person name="Barry K."/>
            <person name="Bills G."/>
            <person name="Bluhm B."/>
            <person name="Cannon C."/>
            <person name="Castanera R."/>
            <person name="Culley D."/>
            <person name="Daum C."/>
            <person name="Ezra D."/>
            <person name="Gonzalez J."/>
            <person name="Henrissat B."/>
            <person name="Kuo A."/>
            <person name="Liang C."/>
            <person name="Lipzen A."/>
            <person name="Lutzoni F."/>
            <person name="Magnuson J."/>
            <person name="Mondo S."/>
            <person name="Nolan M."/>
            <person name="Ohm R."/>
            <person name="Pangilinan J."/>
            <person name="Park H.-J."/>
            <person name="Ramirez L."/>
            <person name="Alfaro M."/>
            <person name="Sun H."/>
            <person name="Tritt A."/>
            <person name="Yoshinaga Y."/>
            <person name="Zwiers L.-H."/>
            <person name="Turgeon B."/>
            <person name="Goodwin S."/>
            <person name="Spatafora J."/>
            <person name="Crous P."/>
            <person name="Grigoriev I."/>
        </authorList>
    </citation>
    <scope>NUCLEOTIDE SEQUENCE</scope>
    <source>
        <strain evidence="3">ATCC 16933</strain>
    </source>
</reference>
<evidence type="ECO:0000256" key="2">
    <source>
        <dbReference type="SAM" id="SignalP"/>
    </source>
</evidence>
<evidence type="ECO:0000256" key="1">
    <source>
        <dbReference type="SAM" id="MobiDB-lite"/>
    </source>
</evidence>
<sequence>MPANKLDTTLGFCIFSHIVALATADNSAEQILSLQFPKGKYLLKVPSGKEVRDRGCFGDQEPRSARMARPRNGTRTVVGIL</sequence>
<feature type="chain" id="PRO_5025512776" evidence="2">
    <location>
        <begin position="25"/>
        <end position="81"/>
    </location>
</feature>
<dbReference type="AlphaFoldDB" id="A0A6A6NMY5"/>
<feature type="compositionally biased region" description="Basic and acidic residues" evidence="1">
    <location>
        <begin position="53"/>
        <end position="64"/>
    </location>
</feature>
<keyword evidence="2" id="KW-0732">Signal</keyword>
<name>A0A6A6NMY5_9PEZI</name>
<gene>
    <name evidence="3" type="ORF">BDY21DRAFT_147021</name>
</gene>
<organism evidence="3 4">
    <name type="scientific">Lineolata rhizophorae</name>
    <dbReference type="NCBI Taxonomy" id="578093"/>
    <lineage>
        <taxon>Eukaryota</taxon>
        <taxon>Fungi</taxon>
        <taxon>Dikarya</taxon>
        <taxon>Ascomycota</taxon>
        <taxon>Pezizomycotina</taxon>
        <taxon>Dothideomycetes</taxon>
        <taxon>Dothideomycetes incertae sedis</taxon>
        <taxon>Lineolatales</taxon>
        <taxon>Lineolataceae</taxon>
        <taxon>Lineolata</taxon>
    </lineage>
</organism>